<dbReference type="InterPro" id="IPR050706">
    <property type="entry name" value="Cyclic-di-GMP_PDE-like"/>
</dbReference>
<evidence type="ECO:0000256" key="9">
    <source>
        <dbReference type="ARBA" id="ARBA00034290"/>
    </source>
</evidence>
<dbReference type="InterPro" id="IPR035919">
    <property type="entry name" value="EAL_sf"/>
</dbReference>
<evidence type="ECO:0000256" key="2">
    <source>
        <dbReference type="ARBA" id="ARBA00012282"/>
    </source>
</evidence>
<gene>
    <name evidence="12" type="ORF">HAQ05_16525</name>
</gene>
<dbReference type="InterPro" id="IPR001633">
    <property type="entry name" value="EAL_dom"/>
</dbReference>
<dbReference type="EMBL" id="JAAOCA010000020">
    <property type="protein sequence ID" value="MBD1600304.1"/>
    <property type="molecule type" value="Genomic_DNA"/>
</dbReference>
<evidence type="ECO:0000256" key="7">
    <source>
        <dbReference type="ARBA" id="ARBA00022989"/>
    </source>
</evidence>
<dbReference type="InterPro" id="IPR024744">
    <property type="entry name" value="CSS-motif_dom"/>
</dbReference>
<dbReference type="EC" id="3.1.4.52" evidence="2"/>
<dbReference type="CDD" id="cd01948">
    <property type="entry name" value="EAL"/>
    <property type="match status" value="1"/>
</dbReference>
<dbReference type="Proteomes" id="UP000805841">
    <property type="component" value="Unassembled WGS sequence"/>
</dbReference>
<keyword evidence="6" id="KW-0378">Hydrolase</keyword>
<dbReference type="SUPFAM" id="SSF141868">
    <property type="entry name" value="EAL domain-like"/>
    <property type="match status" value="1"/>
</dbReference>
<dbReference type="Pfam" id="PF00563">
    <property type="entry name" value="EAL"/>
    <property type="match status" value="1"/>
</dbReference>
<feature type="transmembrane region" description="Helical" evidence="10">
    <location>
        <begin position="247"/>
        <end position="269"/>
    </location>
</feature>
<evidence type="ECO:0000256" key="3">
    <source>
        <dbReference type="ARBA" id="ARBA00022475"/>
    </source>
</evidence>
<protein>
    <recommendedName>
        <fullName evidence="2">cyclic-guanylate-specific phosphodiesterase</fullName>
        <ecNumber evidence="2">3.1.4.52</ecNumber>
    </recommendedName>
</protein>
<evidence type="ECO:0000256" key="10">
    <source>
        <dbReference type="SAM" id="Phobius"/>
    </source>
</evidence>
<keyword evidence="7 10" id="KW-1133">Transmembrane helix</keyword>
<sequence length="530" mass="58524">MKYLLSRLSHRVNRPGQWAGAAALASALLLCLLSHWWIHHQQLESERAQMNARGERFVERLEQIFGQLRDTVDALQAQPLRGCGPATLKLLRQVGFDHRFVDEAAYVKGPVQCASRDSATLWRRPADIVGPVYSYWLNSTTEPDDDIASLILGRGEFRVSSSRGHLSDVVELPPDGSLLMVLDQGRRAVPVLGPAQAWPPTWAPGENTLQVTADQLIYWMDTRSPDYQLVLITPRADLPPLTASALWLLYPFSVLLALAVGWGVFHAVAHRRTLGSALQGALRRGEIRVLYQPIVDLGTRRCIGAEALVRWRRMDGSLTSPELFIPVAEDNGQIRQITDFVLQSVLDQLGSLLRAHPHLYISVNLAACDVEEPRIAAVAQRLLKSYRVAPQQITFEVTERGLIDVDAARHTLQALRENGHRILIDDFGTGYSSLAYLHSLPVDALKIDKAFVGMLGFDVAHSGLALHIIRMAHALGMGVIAEGIESEDQAVLLHGEGVDYGQGWLFAEPLSARQLRQLVAKGLSQADPVA</sequence>
<dbReference type="PROSITE" id="PS50883">
    <property type="entry name" value="EAL"/>
    <property type="match status" value="1"/>
</dbReference>
<evidence type="ECO:0000256" key="1">
    <source>
        <dbReference type="ARBA" id="ARBA00004651"/>
    </source>
</evidence>
<comment type="catalytic activity">
    <reaction evidence="9">
        <text>3',3'-c-di-GMP + H2O = 5'-phosphoguanylyl(3'-&gt;5')guanosine + H(+)</text>
        <dbReference type="Rhea" id="RHEA:24902"/>
        <dbReference type="ChEBI" id="CHEBI:15377"/>
        <dbReference type="ChEBI" id="CHEBI:15378"/>
        <dbReference type="ChEBI" id="CHEBI:58754"/>
        <dbReference type="ChEBI" id="CHEBI:58805"/>
        <dbReference type="EC" id="3.1.4.52"/>
    </reaction>
</comment>
<reference evidence="12 13" key="1">
    <citation type="journal article" date="2020" name="Insects">
        <title>Bacteria Belonging to Pseudomonas typographi sp. nov. from the Bark Beetle Ips typographus Have Genomic Potential to Aid in the Host Ecology.</title>
        <authorList>
            <person name="Peral-Aranega E."/>
            <person name="Saati-Santamaria Z."/>
            <person name="Kolarik M."/>
            <person name="Rivas R."/>
            <person name="Garcia-Fraile P."/>
        </authorList>
    </citation>
    <scope>NUCLEOTIDE SEQUENCE [LARGE SCALE GENOMIC DNA]</scope>
    <source>
        <strain evidence="12 13">CA3A</strain>
    </source>
</reference>
<organism evidence="12 13">
    <name type="scientific">Pseudomonas typographi</name>
    <dbReference type="NCBI Taxonomy" id="2715964"/>
    <lineage>
        <taxon>Bacteria</taxon>
        <taxon>Pseudomonadati</taxon>
        <taxon>Pseudomonadota</taxon>
        <taxon>Gammaproteobacteria</taxon>
        <taxon>Pseudomonadales</taxon>
        <taxon>Pseudomonadaceae</taxon>
        <taxon>Pseudomonas</taxon>
    </lineage>
</organism>
<evidence type="ECO:0000256" key="6">
    <source>
        <dbReference type="ARBA" id="ARBA00022801"/>
    </source>
</evidence>
<accession>A0ABR7Z491</accession>
<feature type="domain" description="EAL" evidence="11">
    <location>
        <begin position="271"/>
        <end position="523"/>
    </location>
</feature>
<keyword evidence="8 10" id="KW-0472">Membrane</keyword>
<proteinExistence type="predicted"/>
<keyword evidence="5 10" id="KW-0812">Transmembrane</keyword>
<keyword evidence="3" id="KW-1003">Cell membrane</keyword>
<name>A0ABR7Z491_9PSED</name>
<dbReference type="Gene3D" id="3.20.20.450">
    <property type="entry name" value="EAL domain"/>
    <property type="match status" value="1"/>
</dbReference>
<evidence type="ECO:0000256" key="5">
    <source>
        <dbReference type="ARBA" id="ARBA00022692"/>
    </source>
</evidence>
<evidence type="ECO:0000256" key="4">
    <source>
        <dbReference type="ARBA" id="ARBA00022636"/>
    </source>
</evidence>
<comment type="subcellular location">
    <subcellularLocation>
        <location evidence="1">Cell membrane</location>
        <topology evidence="1">Multi-pass membrane protein</topology>
    </subcellularLocation>
</comment>
<evidence type="ECO:0000313" key="13">
    <source>
        <dbReference type="Proteomes" id="UP000805841"/>
    </source>
</evidence>
<evidence type="ECO:0000256" key="8">
    <source>
        <dbReference type="ARBA" id="ARBA00023136"/>
    </source>
</evidence>
<dbReference type="SMART" id="SM00052">
    <property type="entry name" value="EAL"/>
    <property type="match status" value="1"/>
</dbReference>
<evidence type="ECO:0000259" key="11">
    <source>
        <dbReference type="PROSITE" id="PS50883"/>
    </source>
</evidence>
<dbReference type="RefSeq" id="WP_190422511.1">
    <property type="nucleotide sequence ID" value="NZ_JAAOCA010000020.1"/>
</dbReference>
<dbReference type="PANTHER" id="PTHR33121">
    <property type="entry name" value="CYCLIC DI-GMP PHOSPHODIESTERASE PDEF"/>
    <property type="match status" value="1"/>
</dbReference>
<keyword evidence="13" id="KW-1185">Reference proteome</keyword>
<comment type="caution">
    <text evidence="12">The sequence shown here is derived from an EMBL/GenBank/DDBJ whole genome shotgun (WGS) entry which is preliminary data.</text>
</comment>
<dbReference type="PANTHER" id="PTHR33121:SF60">
    <property type="entry name" value="CYCLIC DI-GMP PHOSPHODIESTERASE PDEC-RELATED"/>
    <property type="match status" value="1"/>
</dbReference>
<keyword evidence="4" id="KW-0973">c-di-GMP</keyword>
<evidence type="ECO:0000313" key="12">
    <source>
        <dbReference type="EMBL" id="MBD1600304.1"/>
    </source>
</evidence>
<feature type="transmembrane region" description="Helical" evidence="10">
    <location>
        <begin position="21"/>
        <end position="38"/>
    </location>
</feature>
<dbReference type="Pfam" id="PF12792">
    <property type="entry name" value="CSS-motif"/>
    <property type="match status" value="1"/>
</dbReference>